<reference evidence="2 3" key="1">
    <citation type="submission" date="2023-01" db="EMBL/GenBank/DDBJ databases">
        <authorList>
            <person name="Whitehead M."/>
        </authorList>
    </citation>
    <scope>NUCLEOTIDE SEQUENCE [LARGE SCALE GENOMIC DNA]</scope>
</reference>
<dbReference type="SUPFAM" id="SSF53098">
    <property type="entry name" value="Ribonuclease H-like"/>
    <property type="match status" value="1"/>
</dbReference>
<sequence length="498" mass="57001">MPKVKQNLSNRLQTYVNLYGPKIFSIDKSVLFCKICEVKVNSDKKFNVSQHIKSDKHIKGLARYENQINRQQQQLLTVTSNISKKSSFNKDLCEAFISANIPLNKLENPKFKTFLEVYTKNDIPSESTLRKGYVDDIYNETMDKIRKIISDKKIWVSIDETTDVQGRYIANVIVGTLEENNAGNMFLLNSEELEKANHSTISKLFDRSMSILWPAGIQHDNVLLFLSDAAPYMVKSGEVLKSLYSKMIHVTCVVHGLHRVAEEVRNQFHIVDKVISSVKKIFRKAPSRLLVFKSEAPNLPLPPEPIITRWGSWINAAIYYCENFGIIHRVIFMLDRNDAVSIKDAQDNIIKPGLENNLTYIKSNFAKLTLAIEQLQRQHMPLSDSLKIVQDIQKSFETLSGPNGKSVQNKFNQVQEKNRGLLALVKISQVLTGEETFQNLDGLPEDLNCNDLTFFKYAPVTSVDVERSFSTYKTLLSNNRRSFKFENIRKHLIIQCNS</sequence>
<name>A0AAV0Y4D7_9HEMI</name>
<dbReference type="InterPro" id="IPR033375">
    <property type="entry name" value="Cggbp1"/>
</dbReference>
<dbReference type="GO" id="GO:0003690">
    <property type="term" value="F:double-stranded DNA binding"/>
    <property type="evidence" value="ECO:0007669"/>
    <property type="project" value="InterPro"/>
</dbReference>
<gene>
    <name evidence="2" type="ORF">MEUPH1_LOCUS29237</name>
</gene>
<evidence type="ECO:0000313" key="3">
    <source>
        <dbReference type="Proteomes" id="UP001160148"/>
    </source>
</evidence>
<feature type="domain" description="DUF659" evidence="1">
    <location>
        <begin position="124"/>
        <end position="281"/>
    </location>
</feature>
<accession>A0AAV0Y4D7</accession>
<dbReference type="GO" id="GO:0006357">
    <property type="term" value="P:regulation of transcription by RNA polymerase II"/>
    <property type="evidence" value="ECO:0007669"/>
    <property type="project" value="InterPro"/>
</dbReference>
<dbReference type="AlphaFoldDB" id="A0AAV0Y4D7"/>
<dbReference type="PANTHER" id="PTHR32344:SF1">
    <property type="entry name" value="U1-TYPE DOMAIN-CONTAINING PROTEIN"/>
    <property type="match status" value="1"/>
</dbReference>
<organism evidence="2 3">
    <name type="scientific">Macrosiphum euphorbiae</name>
    <name type="common">potato aphid</name>
    <dbReference type="NCBI Taxonomy" id="13131"/>
    <lineage>
        <taxon>Eukaryota</taxon>
        <taxon>Metazoa</taxon>
        <taxon>Ecdysozoa</taxon>
        <taxon>Arthropoda</taxon>
        <taxon>Hexapoda</taxon>
        <taxon>Insecta</taxon>
        <taxon>Pterygota</taxon>
        <taxon>Neoptera</taxon>
        <taxon>Paraneoptera</taxon>
        <taxon>Hemiptera</taxon>
        <taxon>Sternorrhyncha</taxon>
        <taxon>Aphidomorpha</taxon>
        <taxon>Aphidoidea</taxon>
        <taxon>Aphididae</taxon>
        <taxon>Macrosiphini</taxon>
        <taxon>Macrosiphum</taxon>
    </lineage>
</organism>
<comment type="caution">
    <text evidence="2">The sequence shown here is derived from an EMBL/GenBank/DDBJ whole genome shotgun (WGS) entry which is preliminary data.</text>
</comment>
<dbReference type="Proteomes" id="UP001160148">
    <property type="component" value="Unassembled WGS sequence"/>
</dbReference>
<evidence type="ECO:0000259" key="1">
    <source>
        <dbReference type="Pfam" id="PF04937"/>
    </source>
</evidence>
<dbReference type="Pfam" id="PF04937">
    <property type="entry name" value="DUF659"/>
    <property type="match status" value="1"/>
</dbReference>
<dbReference type="InterPro" id="IPR012337">
    <property type="entry name" value="RNaseH-like_sf"/>
</dbReference>
<dbReference type="Gene3D" id="3.30.160.60">
    <property type="entry name" value="Classic Zinc Finger"/>
    <property type="match status" value="1"/>
</dbReference>
<dbReference type="EMBL" id="CARXXK010001364">
    <property type="protein sequence ID" value="CAI6375784.1"/>
    <property type="molecule type" value="Genomic_DNA"/>
</dbReference>
<dbReference type="PANTHER" id="PTHR32344">
    <property type="entry name" value="U1-TYPE DOMAIN-CONTAINING PROTEIN"/>
    <property type="match status" value="1"/>
</dbReference>
<evidence type="ECO:0000313" key="2">
    <source>
        <dbReference type="EMBL" id="CAI6375784.1"/>
    </source>
</evidence>
<protein>
    <recommendedName>
        <fullName evidence="1">DUF659 domain-containing protein</fullName>
    </recommendedName>
</protein>
<dbReference type="GO" id="GO:0005634">
    <property type="term" value="C:nucleus"/>
    <property type="evidence" value="ECO:0007669"/>
    <property type="project" value="InterPro"/>
</dbReference>
<keyword evidence="3" id="KW-1185">Reference proteome</keyword>
<proteinExistence type="predicted"/>
<dbReference type="InterPro" id="IPR007021">
    <property type="entry name" value="DUF659"/>
</dbReference>